<dbReference type="PANTHER" id="PTHR40254:SF1">
    <property type="entry name" value="BLR0577 PROTEIN"/>
    <property type="match status" value="1"/>
</dbReference>
<dbReference type="InterPro" id="IPR038732">
    <property type="entry name" value="HpyO/CreE_NAD-binding"/>
</dbReference>
<evidence type="ECO:0000313" key="5">
    <source>
        <dbReference type="EMBL" id="ECW2471488.1"/>
    </source>
</evidence>
<organism evidence="2">
    <name type="scientific">Salmonella enterica subsp. enterica serovar Java</name>
    <dbReference type="NCBI Taxonomy" id="224729"/>
    <lineage>
        <taxon>Bacteria</taxon>
        <taxon>Pseudomonadati</taxon>
        <taxon>Pseudomonadota</taxon>
        <taxon>Gammaproteobacteria</taxon>
        <taxon>Enterobacterales</taxon>
        <taxon>Enterobacteriaceae</taxon>
        <taxon>Salmonella</taxon>
    </lineage>
</organism>
<dbReference type="Proteomes" id="UP000839631">
    <property type="component" value="Unassembled WGS sequence"/>
</dbReference>
<protein>
    <recommendedName>
        <fullName evidence="1">FAD-dependent urate hydroxylase HpyO/Asp monooxygenase CreE-like FAD/NAD(P)-binding domain-containing protein</fullName>
    </recommendedName>
</protein>
<dbReference type="EMBL" id="AAHPHN010000079">
    <property type="protein sequence ID" value="EBY8645021.1"/>
    <property type="molecule type" value="Genomic_DNA"/>
</dbReference>
<feature type="domain" description="FAD-dependent urate hydroxylase HpyO/Asp monooxygenase CreE-like FAD/NAD(P)-binding" evidence="1">
    <location>
        <begin position="5"/>
        <end position="152"/>
    </location>
</feature>
<dbReference type="AlphaFoldDB" id="A0A3Z6QTM3"/>
<dbReference type="EMBL" id="AAGTQF010000109">
    <property type="protein sequence ID" value="EBR8574793.1"/>
    <property type="molecule type" value="Genomic_DNA"/>
</dbReference>
<reference evidence="2" key="1">
    <citation type="submission" date="2018-09" db="EMBL/GenBank/DDBJ databases">
        <authorList>
            <person name="Ashton P.M."/>
            <person name="Dallman T."/>
            <person name="Nair S."/>
            <person name="De Pinna E."/>
            <person name="Peters T."/>
            <person name="Grant K."/>
        </authorList>
    </citation>
    <scope>NUCLEOTIDE SEQUENCE [LARGE SCALE GENOMIC DNA]</scope>
    <source>
        <strain evidence="4">140692</strain>
        <strain evidence="5">367309</strain>
        <strain evidence="2">412099</strain>
        <strain evidence="3">498895</strain>
    </source>
</reference>
<evidence type="ECO:0000313" key="2">
    <source>
        <dbReference type="EMBL" id="EAC0790345.1"/>
    </source>
</evidence>
<dbReference type="InterPro" id="IPR036188">
    <property type="entry name" value="FAD/NAD-bd_sf"/>
</dbReference>
<dbReference type="PANTHER" id="PTHR40254">
    <property type="entry name" value="BLR0577 PROTEIN"/>
    <property type="match status" value="1"/>
</dbReference>
<evidence type="ECO:0000313" key="3">
    <source>
        <dbReference type="EMBL" id="EBR8574793.1"/>
    </source>
</evidence>
<name>A0A3Z6QTM3_SALEB</name>
<proteinExistence type="predicted"/>
<evidence type="ECO:0000313" key="4">
    <source>
        <dbReference type="EMBL" id="EBY8645021.1"/>
    </source>
</evidence>
<dbReference type="Pfam" id="PF13454">
    <property type="entry name" value="NAD_binding_9"/>
    <property type="match status" value="1"/>
</dbReference>
<dbReference type="SUPFAM" id="SSF51905">
    <property type="entry name" value="FAD/NAD(P)-binding domain"/>
    <property type="match status" value="1"/>
</dbReference>
<dbReference type="Gene3D" id="3.50.50.60">
    <property type="entry name" value="FAD/NAD(P)-binding domain"/>
    <property type="match status" value="1"/>
</dbReference>
<comment type="caution">
    <text evidence="2">The sequence shown here is derived from an EMBL/GenBank/DDBJ whole genome shotgun (WGS) entry which is preliminary data.</text>
</comment>
<sequence length="476" mass="54868">MFDIVIIGLGATGVSLLSHLQEEVYTLQLKRPEIAVFNPSHTFATGKAFGDADHIHRVNTPSSMMSVSNTEPFRFEHWLQSVSGSRERWPTRLQFSDFIQQTYKDIYKNRILNIKEFHYNVISVNKDKKYFFIRDENGNTVNTRKIVMCLGAHPSDMFPEFNDIPGFINHFSQYDPDINEKVIIAGSSLTAIDAFRYIHKKNDVNVHFYSRSGYAPTCLTEKNTYTPVFLNWRNIITESAYSGDILGVFTRLLRKEFYLLRKNGEFRPAMTLLKKGRQADYFSLLQKRAETGDLPCQDTLISTRPYMPRIWNAMNNHQRNLFLSQYGALWSSWRHPVPYEIFSELSEASISGKIKFHKMKTSPVYLKNKFTLNTHSGTLSSGCFWDATGGSQSLNMMKNPLLKNLIQQNLIENHPCGGININPLTFQCKVKNNNIPGLYNIGPLNKGCLFSTNAFWFNNQCTEIWAKQWAFECTER</sequence>
<dbReference type="Proteomes" id="UP000839733">
    <property type="component" value="Unassembled WGS sequence"/>
</dbReference>
<dbReference type="EMBL" id="AAAGSE010000077">
    <property type="protein sequence ID" value="EAC0790345.1"/>
    <property type="molecule type" value="Genomic_DNA"/>
</dbReference>
<dbReference type="Proteomes" id="UP000839708">
    <property type="component" value="Unassembled WGS sequence"/>
</dbReference>
<accession>A0A3Z6QTM3</accession>
<dbReference type="InterPro" id="IPR052189">
    <property type="entry name" value="L-asp_N-monooxygenase_NS-form"/>
</dbReference>
<gene>
    <name evidence="2" type="ORF">D6K54_27180</name>
    <name evidence="4" type="ORF">D6S17_26485</name>
    <name evidence="3" type="ORF">DOV67_25240</name>
    <name evidence="5" type="ORF">EZX71_26820</name>
</gene>
<dbReference type="EMBL" id="AAKVUB010000062">
    <property type="protein sequence ID" value="ECW2471488.1"/>
    <property type="molecule type" value="Genomic_DNA"/>
</dbReference>
<evidence type="ECO:0000259" key="1">
    <source>
        <dbReference type="Pfam" id="PF13454"/>
    </source>
</evidence>